<dbReference type="InterPro" id="IPR000014">
    <property type="entry name" value="PAS"/>
</dbReference>
<organism evidence="1 2">
    <name type="scientific">Candidatus Brocadia carolinensis</name>
    <dbReference type="NCBI Taxonomy" id="1004156"/>
    <lineage>
        <taxon>Bacteria</taxon>
        <taxon>Pseudomonadati</taxon>
        <taxon>Planctomycetota</taxon>
        <taxon>Candidatus Brocadiia</taxon>
        <taxon>Candidatus Brocadiales</taxon>
        <taxon>Candidatus Brocadiaceae</taxon>
        <taxon>Candidatus Brocadia</taxon>
    </lineage>
</organism>
<accession>A0A1V4AWW8</accession>
<dbReference type="Proteomes" id="UP000189681">
    <property type="component" value="Unassembled WGS sequence"/>
</dbReference>
<dbReference type="Gene3D" id="3.30.450.40">
    <property type="match status" value="1"/>
</dbReference>
<name>A0A1V4AWW8_9BACT</name>
<protein>
    <recommendedName>
        <fullName evidence="3">PAS domain-containing protein</fullName>
    </recommendedName>
</protein>
<evidence type="ECO:0008006" key="3">
    <source>
        <dbReference type="Google" id="ProtNLM"/>
    </source>
</evidence>
<dbReference type="SUPFAM" id="SSF55785">
    <property type="entry name" value="PYP-like sensor domain (PAS domain)"/>
    <property type="match status" value="1"/>
</dbReference>
<dbReference type="AlphaFoldDB" id="A0A1V4AWW8"/>
<proteinExistence type="predicted"/>
<dbReference type="SUPFAM" id="SSF55781">
    <property type="entry name" value="GAF domain-like"/>
    <property type="match status" value="1"/>
</dbReference>
<dbReference type="InterPro" id="IPR029016">
    <property type="entry name" value="GAF-like_dom_sf"/>
</dbReference>
<sequence>MLSVSDEKRLYHRIKILSDAFMLSSKALDYKVVLRTATRHFQVFTGADASVLFLNTRDEALAPVCSSGTPFSRIKEVILPRSIRLKDIITRPVLDLRYTSFMNTPLIYNRKLIGLSAVFSIVPEKFHTLEHDKYENLFLTMLATYLAVSIENATLMNTIRSLEHSKSEWESTFDAIDDLISIHDKDFTILRANKAVAKKFKMDIRKIVGEKCYKIFHGAEEPWKACPHRRTMETKSPCTVRVEDPHLCGIFHVTTFPKFDEHGKFISTVRVAKEIPNEKMVPEQLIQQESEAMVEIKQNLHLH</sequence>
<evidence type="ECO:0000313" key="2">
    <source>
        <dbReference type="Proteomes" id="UP000189681"/>
    </source>
</evidence>
<reference evidence="1 2" key="1">
    <citation type="journal article" date="2017" name="Water Res.">
        <title>Discovery and metagenomic analysis of an anammox bacterial enrichment related to Candidatus "Brocadia caroliniensis" in a full-scale glycerol-fed nitritation-denitritation separate centrate treatment process.</title>
        <authorList>
            <person name="Park H."/>
            <person name="Brotto A.C."/>
            <person name="van Loosdrecht M.C."/>
            <person name="Chandran K."/>
        </authorList>
    </citation>
    <scope>NUCLEOTIDE SEQUENCE [LARGE SCALE GENOMIC DNA]</scope>
    <source>
        <strain evidence="1">26THWARD</strain>
    </source>
</reference>
<dbReference type="EMBL" id="AYTS01000023">
    <property type="protein sequence ID" value="OOP57630.1"/>
    <property type="molecule type" value="Genomic_DNA"/>
</dbReference>
<evidence type="ECO:0000313" key="1">
    <source>
        <dbReference type="EMBL" id="OOP57630.1"/>
    </source>
</evidence>
<gene>
    <name evidence="1" type="ORF">AYP45_02525</name>
</gene>
<dbReference type="STRING" id="1004156.AYP45_02525"/>
<dbReference type="InterPro" id="IPR035965">
    <property type="entry name" value="PAS-like_dom_sf"/>
</dbReference>
<dbReference type="CDD" id="cd00130">
    <property type="entry name" value="PAS"/>
    <property type="match status" value="1"/>
</dbReference>
<comment type="caution">
    <text evidence="1">The sequence shown here is derived from an EMBL/GenBank/DDBJ whole genome shotgun (WGS) entry which is preliminary data.</text>
</comment>
<dbReference type="Gene3D" id="3.30.450.20">
    <property type="entry name" value="PAS domain"/>
    <property type="match status" value="1"/>
</dbReference>